<evidence type="ECO:0000313" key="3">
    <source>
        <dbReference type="Proteomes" id="UP001066276"/>
    </source>
</evidence>
<dbReference type="EMBL" id="JANPWB010000013">
    <property type="protein sequence ID" value="KAJ1109162.1"/>
    <property type="molecule type" value="Genomic_DNA"/>
</dbReference>
<organism evidence="2 3">
    <name type="scientific">Pleurodeles waltl</name>
    <name type="common">Iberian ribbed newt</name>
    <dbReference type="NCBI Taxonomy" id="8319"/>
    <lineage>
        <taxon>Eukaryota</taxon>
        <taxon>Metazoa</taxon>
        <taxon>Chordata</taxon>
        <taxon>Craniata</taxon>
        <taxon>Vertebrata</taxon>
        <taxon>Euteleostomi</taxon>
        <taxon>Amphibia</taxon>
        <taxon>Batrachia</taxon>
        <taxon>Caudata</taxon>
        <taxon>Salamandroidea</taxon>
        <taxon>Salamandridae</taxon>
        <taxon>Pleurodelinae</taxon>
        <taxon>Pleurodeles</taxon>
    </lineage>
</organism>
<proteinExistence type="predicted"/>
<evidence type="ECO:0000313" key="2">
    <source>
        <dbReference type="EMBL" id="KAJ1109162.1"/>
    </source>
</evidence>
<gene>
    <name evidence="2" type="ORF">NDU88_006526</name>
</gene>
<evidence type="ECO:0000256" key="1">
    <source>
        <dbReference type="SAM" id="Coils"/>
    </source>
</evidence>
<keyword evidence="1" id="KW-0175">Coiled coil</keyword>
<feature type="coiled-coil region" evidence="1">
    <location>
        <begin position="43"/>
        <end position="77"/>
    </location>
</feature>
<sequence length="170" mass="19508">MHLTRAAELLVKKDVLAYVVEMPTNTAILGSKTFKVYIRGVTISKHAGALRSIQNSLAKLEKEQDALEQQHRVTRDHGLLGDIEAKIDEYHEQAQSEVEHLEKYAMVHIYGEGERLGATLTVTVHPCRDDAAILEIQDELRHPSYDMDKIVWRFCRYYSNLFMAQRARLS</sequence>
<name>A0AAV7N183_PLEWA</name>
<keyword evidence="3" id="KW-1185">Reference proteome</keyword>
<protein>
    <recommendedName>
        <fullName evidence="4">Kinetochore protein Spc24</fullName>
    </recommendedName>
</protein>
<dbReference type="Proteomes" id="UP001066276">
    <property type="component" value="Chromosome 9"/>
</dbReference>
<accession>A0AAV7N183</accession>
<comment type="caution">
    <text evidence="2">The sequence shown here is derived from an EMBL/GenBank/DDBJ whole genome shotgun (WGS) entry which is preliminary data.</text>
</comment>
<evidence type="ECO:0008006" key="4">
    <source>
        <dbReference type="Google" id="ProtNLM"/>
    </source>
</evidence>
<reference evidence="2" key="1">
    <citation type="journal article" date="2022" name="bioRxiv">
        <title>Sequencing and chromosome-scale assembly of the giantPleurodeles waltlgenome.</title>
        <authorList>
            <person name="Brown T."/>
            <person name="Elewa A."/>
            <person name="Iarovenko S."/>
            <person name="Subramanian E."/>
            <person name="Araus A.J."/>
            <person name="Petzold A."/>
            <person name="Susuki M."/>
            <person name="Suzuki K.-i.T."/>
            <person name="Hayashi T."/>
            <person name="Toyoda A."/>
            <person name="Oliveira C."/>
            <person name="Osipova E."/>
            <person name="Leigh N.D."/>
            <person name="Simon A."/>
            <person name="Yun M.H."/>
        </authorList>
    </citation>
    <scope>NUCLEOTIDE SEQUENCE</scope>
    <source>
        <strain evidence="2">20211129_DDA</strain>
        <tissue evidence="2">Liver</tissue>
    </source>
</reference>
<dbReference type="AlphaFoldDB" id="A0AAV7N183"/>